<name>A0A9X5C8U3_9FIRM</name>
<comment type="caution">
    <text evidence="2">The sequence shown here is derived from an EMBL/GenBank/DDBJ whole genome shotgun (WGS) entry which is preliminary data.</text>
</comment>
<dbReference type="RefSeq" id="WP_004077874.1">
    <property type="nucleotide sequence ID" value="NZ_VIRB01000104.1"/>
</dbReference>
<keyword evidence="1" id="KW-1133">Transmembrane helix</keyword>
<feature type="transmembrane region" description="Helical" evidence="1">
    <location>
        <begin position="50"/>
        <end position="70"/>
    </location>
</feature>
<dbReference type="PANTHER" id="PTHR11328">
    <property type="entry name" value="MAJOR FACILITATOR SUPERFAMILY DOMAIN-CONTAINING PROTEIN"/>
    <property type="match status" value="1"/>
</dbReference>
<dbReference type="InterPro" id="IPR036259">
    <property type="entry name" value="MFS_trans_sf"/>
</dbReference>
<dbReference type="PANTHER" id="PTHR11328:SF24">
    <property type="entry name" value="MAJOR FACILITATOR SUPERFAMILY (MFS) PROFILE DOMAIN-CONTAINING PROTEIN"/>
    <property type="match status" value="1"/>
</dbReference>
<proteinExistence type="predicted"/>
<keyword evidence="1" id="KW-0472">Membrane</keyword>
<dbReference type="Proteomes" id="UP000474104">
    <property type="component" value="Unassembled WGS sequence"/>
</dbReference>
<evidence type="ECO:0000313" key="3">
    <source>
        <dbReference type="Proteomes" id="UP000474104"/>
    </source>
</evidence>
<dbReference type="OrthoDB" id="9764596at2"/>
<dbReference type="Gene3D" id="1.20.1250.20">
    <property type="entry name" value="MFS general substrate transporter like domains"/>
    <property type="match status" value="2"/>
</dbReference>
<dbReference type="Pfam" id="PF13347">
    <property type="entry name" value="MFS_2"/>
    <property type="match status" value="1"/>
</dbReference>
<dbReference type="AlphaFoldDB" id="A0A9X5C8U3"/>
<dbReference type="InterPro" id="IPR039672">
    <property type="entry name" value="MFS_2"/>
</dbReference>
<feature type="transmembrane region" description="Helical" evidence="1">
    <location>
        <begin position="157"/>
        <end position="181"/>
    </location>
</feature>
<reference evidence="2 3" key="1">
    <citation type="submission" date="2019-07" db="EMBL/GenBank/DDBJ databases">
        <title>Draft genome sequences of 15 bacterial species constituting the stable defined intestinal microbiota of the GM15 gnotobiotic mouse model.</title>
        <authorList>
            <person name="Elie C."/>
            <person name="Mathieu A."/>
            <person name="Saliou A."/>
            <person name="Darnaud M."/>
            <person name="Leulier F."/>
            <person name="Tamellini A."/>
        </authorList>
    </citation>
    <scope>NUCLEOTIDE SEQUENCE [LARGE SCALE GENOMIC DNA]</scope>
    <source>
        <strain evidence="3">ASF 502</strain>
    </source>
</reference>
<dbReference type="GO" id="GO:0005886">
    <property type="term" value="C:plasma membrane"/>
    <property type="evidence" value="ECO:0007669"/>
    <property type="project" value="TreeGrafter"/>
</dbReference>
<feature type="transmembrane region" description="Helical" evidence="1">
    <location>
        <begin position="389"/>
        <end position="409"/>
    </location>
</feature>
<organism evidence="2 3">
    <name type="scientific">Schaedlerella arabinosiphila</name>
    <dbReference type="NCBI Taxonomy" id="2044587"/>
    <lineage>
        <taxon>Bacteria</taxon>
        <taxon>Bacillati</taxon>
        <taxon>Bacillota</taxon>
        <taxon>Clostridia</taxon>
        <taxon>Lachnospirales</taxon>
        <taxon>Lachnospiraceae</taxon>
        <taxon>Schaedlerella</taxon>
    </lineage>
</organism>
<dbReference type="EMBL" id="VIRB01000104">
    <property type="protein sequence ID" value="NDO70215.1"/>
    <property type="molecule type" value="Genomic_DNA"/>
</dbReference>
<protein>
    <submittedName>
        <fullName evidence="2">MFS transporter</fullName>
    </submittedName>
</protein>
<feature type="transmembrane region" description="Helical" evidence="1">
    <location>
        <begin position="276"/>
        <end position="299"/>
    </location>
</feature>
<evidence type="ECO:0000313" key="2">
    <source>
        <dbReference type="EMBL" id="NDO70215.1"/>
    </source>
</evidence>
<feature type="transmembrane region" description="Helical" evidence="1">
    <location>
        <begin position="193"/>
        <end position="214"/>
    </location>
</feature>
<evidence type="ECO:0000256" key="1">
    <source>
        <dbReference type="SAM" id="Phobius"/>
    </source>
</evidence>
<keyword evidence="1" id="KW-0812">Transmembrane</keyword>
<dbReference type="GO" id="GO:0015293">
    <property type="term" value="F:symporter activity"/>
    <property type="evidence" value="ECO:0007669"/>
    <property type="project" value="InterPro"/>
</dbReference>
<sequence>MKEENIKTQVQGEKAGKGFTFFYATSVNGTPMLIASIITSYYALFLTDELMISAGAASLIMLIATVWDAINDPLMGVIADRTHTRFGRYRPYFLFSPVLLTLFATLMWAKPNFSTNGLFVWVLIMYIGYGMTVTMYTMPRYSILPAHVKSQEARNRVVMFSTAIVSIVYSIGSTFKVQMVAFFTDTLGFENGYIPLMIVCGIFACVCFWGLFATSKERYIVESKKRPAFLEIGSVLKHCELYPFIAVWFLASISYGMMFSTSVYYIMYYIARPDLISLYMGIVSVGTMVSMIVLMPLCLKIFKTGQKVLAFTQIVSIILYVILFIFGGKNLLVLYVLTFIATSFSGMQNGLVDIFVNDAVDFIQFKDGASANGVISSIKGFSQKCGNTVTKAGILFALGIAGYVANAVGNQPESAMFMINFLRFGIPVVAAAIMLVCIRFNPIEKYADEIAEMKKNMETKA</sequence>
<feature type="transmembrane region" description="Helical" evidence="1">
    <location>
        <begin position="415"/>
        <end position="438"/>
    </location>
</feature>
<feature type="transmembrane region" description="Helical" evidence="1">
    <location>
        <begin position="91"/>
        <end position="109"/>
    </location>
</feature>
<feature type="transmembrane region" description="Helical" evidence="1">
    <location>
        <begin position="244"/>
        <end position="270"/>
    </location>
</feature>
<feature type="transmembrane region" description="Helical" evidence="1">
    <location>
        <begin position="115"/>
        <end position="136"/>
    </location>
</feature>
<accession>A0A9X5C8U3</accession>
<feature type="transmembrane region" description="Helical" evidence="1">
    <location>
        <begin position="21"/>
        <end position="44"/>
    </location>
</feature>
<gene>
    <name evidence="2" type="ORF">FMM80_16755</name>
</gene>
<dbReference type="GO" id="GO:0008643">
    <property type="term" value="P:carbohydrate transport"/>
    <property type="evidence" value="ECO:0007669"/>
    <property type="project" value="InterPro"/>
</dbReference>
<dbReference type="SUPFAM" id="SSF103473">
    <property type="entry name" value="MFS general substrate transporter"/>
    <property type="match status" value="1"/>
</dbReference>